<dbReference type="GO" id="GO:0004519">
    <property type="term" value="F:endonuclease activity"/>
    <property type="evidence" value="ECO:0007669"/>
    <property type="project" value="InterPro"/>
</dbReference>
<dbReference type="HAMAP" id="MF_04148">
    <property type="entry name" value="TERL_BPP22"/>
    <property type="match status" value="1"/>
</dbReference>
<sequence length="487" mass="55245">MNLIAKSPSFHGSRADKLALLELLEEKARREAQRRHLIQFESLYAWQRKFIKATADHSACMLMAANRVGKTMTGLTIDAMHLLGDYPDDWEGHRFDHAPLCWLLGYSMEKTRDLLQKPLFGNFEQGKWAGGLVPADRIVGHLSATGTSGAMREVRVSHANGSTSTVQFWSYSQGQHAIMGDSVDWYHIDEEPRDPKIYPQVITRTATGDRGRGGRGILTFTPENGRTELVVKFMDDPGEGQYMQRATWADAPHLTEKIKAELLSAYPAWQRDMRTRGEPLLGTGLIFDFGDDEIKCAPFPCPDHFWVINAIDFGWDHPQAHVQLWIDMEADVIYVAQAWKKSRTTPVTAWGTVKTWAQHVPTAWPSDGLQSEKSSGEQQKAAYVDAGWAMLPEHATWPDGGVGVEAGLVEMYERMTTGRWKVFSHLSDFFEEKMSYHRDESGRIVKLNDDVLSASRYAYMMRRFARQRFQCKPSQGGSHQSHYDPFN</sequence>
<dbReference type="RefSeq" id="WP_130265028.1">
    <property type="nucleotide sequence ID" value="NZ_CP035952.1"/>
</dbReference>
<dbReference type="InterPro" id="IPR044265">
    <property type="entry name" value="Terminase_large_su_BPP22"/>
</dbReference>
<dbReference type="Pfam" id="PF17289">
    <property type="entry name" value="Terminase_6C"/>
    <property type="match status" value="1"/>
</dbReference>
<dbReference type="AlphaFoldDB" id="A0A411MK29"/>
<dbReference type="EMBL" id="CP035952">
    <property type="protein sequence ID" value="QBF27166.1"/>
    <property type="molecule type" value="Genomic_DNA"/>
</dbReference>
<protein>
    <submittedName>
        <fullName evidence="3">DNA packaging protein</fullName>
    </submittedName>
</protein>
<evidence type="ECO:0000313" key="4">
    <source>
        <dbReference type="Proteomes" id="UP000291130"/>
    </source>
</evidence>
<dbReference type="Proteomes" id="UP000291130">
    <property type="component" value="Chromosome"/>
</dbReference>
<keyword evidence="1" id="KW-1188">Viral release from host cell</keyword>
<organism evidence="3 4">
    <name type="scientific">Pseudomonas tructae</name>
    <dbReference type="NCBI Taxonomy" id="2518644"/>
    <lineage>
        <taxon>Bacteria</taxon>
        <taxon>Pseudomonadati</taxon>
        <taxon>Pseudomonadota</taxon>
        <taxon>Gammaproteobacteria</taxon>
        <taxon>Pseudomonadales</taxon>
        <taxon>Pseudomonadaceae</taxon>
        <taxon>Pseudomonas</taxon>
    </lineage>
</organism>
<dbReference type="Gene3D" id="3.40.50.300">
    <property type="entry name" value="P-loop containing nucleotide triphosphate hydrolases"/>
    <property type="match status" value="1"/>
</dbReference>
<dbReference type="InterPro" id="IPR035421">
    <property type="entry name" value="Terminase_6C"/>
</dbReference>
<keyword evidence="4" id="KW-1185">Reference proteome</keyword>
<dbReference type="GO" id="GO:0016887">
    <property type="term" value="F:ATP hydrolysis activity"/>
    <property type="evidence" value="ECO:0007669"/>
    <property type="project" value="InterPro"/>
</dbReference>
<name>A0A411MK29_9PSED</name>
<dbReference type="KEGG" id="ptk:EXN22_16250"/>
<evidence type="ECO:0000256" key="1">
    <source>
        <dbReference type="ARBA" id="ARBA00022612"/>
    </source>
</evidence>
<feature type="domain" description="Terminase large subunit gp17-like C-terminal" evidence="2">
    <location>
        <begin position="310"/>
        <end position="461"/>
    </location>
</feature>
<gene>
    <name evidence="3" type="ORF">EXN22_16250</name>
</gene>
<evidence type="ECO:0000259" key="2">
    <source>
        <dbReference type="Pfam" id="PF17289"/>
    </source>
</evidence>
<accession>A0A411MK29</accession>
<dbReference type="Gene3D" id="3.30.420.280">
    <property type="match status" value="1"/>
</dbReference>
<evidence type="ECO:0000313" key="3">
    <source>
        <dbReference type="EMBL" id="QBF27166.1"/>
    </source>
</evidence>
<reference evidence="3 4" key="1">
    <citation type="submission" date="2019-02" db="EMBL/GenBank/DDBJ databases">
        <title>Complete genome sequence of Pseudomonas sp. SNU WT1 isolated from rainbow trout.</title>
        <authorList>
            <person name="Oh W.T."/>
            <person name="Park S.C."/>
        </authorList>
    </citation>
    <scope>NUCLEOTIDE SEQUENCE [LARGE SCALE GENOMIC DNA]</scope>
    <source>
        <strain evidence="3 4">SNU WT1</strain>
    </source>
</reference>
<dbReference type="OrthoDB" id="7594379at2"/>
<dbReference type="Pfam" id="PF03237">
    <property type="entry name" value="Terminase_6N"/>
    <property type="match status" value="1"/>
</dbReference>
<dbReference type="InterPro" id="IPR027417">
    <property type="entry name" value="P-loop_NTPase"/>
</dbReference>
<proteinExistence type="inferred from homology"/>